<evidence type="ECO:0000256" key="2">
    <source>
        <dbReference type="ARBA" id="ARBA00022741"/>
    </source>
</evidence>
<dbReference type="SUPFAM" id="SSF141868">
    <property type="entry name" value="EAL domain-like"/>
    <property type="match status" value="1"/>
</dbReference>
<reference evidence="11" key="1">
    <citation type="submission" date="2021-03" db="EMBL/GenBank/DDBJ databases">
        <title>novel species isolated from a fishpond in China.</title>
        <authorList>
            <person name="Lu H."/>
            <person name="Cai Z."/>
        </authorList>
    </citation>
    <scope>NUCLEOTIDE SEQUENCE</scope>
    <source>
        <strain evidence="11">JCM 30855</strain>
    </source>
</reference>
<dbReference type="PROSITE" id="PS50112">
    <property type="entry name" value="PAS"/>
    <property type="match status" value="2"/>
</dbReference>
<dbReference type="SMART" id="SM00267">
    <property type="entry name" value="GGDEF"/>
    <property type="match status" value="1"/>
</dbReference>
<dbReference type="Gene3D" id="3.30.70.270">
    <property type="match status" value="1"/>
</dbReference>
<dbReference type="NCBIfam" id="TIGR00229">
    <property type="entry name" value="sensory_box"/>
    <property type="match status" value="2"/>
</dbReference>
<feature type="domain" description="PAC" evidence="8">
    <location>
        <begin position="84"/>
        <end position="134"/>
    </location>
</feature>
<dbReference type="SMART" id="SM00091">
    <property type="entry name" value="PAS"/>
    <property type="match status" value="3"/>
</dbReference>
<keyword evidence="4" id="KW-0067">ATP-binding</keyword>
<dbReference type="GO" id="GO:0016301">
    <property type="term" value="F:kinase activity"/>
    <property type="evidence" value="ECO:0007669"/>
    <property type="project" value="UniProtKB-KW"/>
</dbReference>
<dbReference type="CDD" id="cd01949">
    <property type="entry name" value="GGDEF"/>
    <property type="match status" value="1"/>
</dbReference>
<dbReference type="PROSITE" id="PS50113">
    <property type="entry name" value="PAC"/>
    <property type="match status" value="1"/>
</dbReference>
<keyword evidence="12" id="KW-1185">Reference proteome</keyword>
<accession>A0A939IPZ6</accession>
<evidence type="ECO:0000259" key="7">
    <source>
        <dbReference type="PROSITE" id="PS50112"/>
    </source>
</evidence>
<protein>
    <recommendedName>
        <fullName evidence="6">Sensor protein FixL</fullName>
    </recommendedName>
</protein>
<evidence type="ECO:0000259" key="8">
    <source>
        <dbReference type="PROSITE" id="PS50113"/>
    </source>
</evidence>
<dbReference type="SMART" id="SM00052">
    <property type="entry name" value="EAL"/>
    <property type="match status" value="1"/>
</dbReference>
<dbReference type="InterPro" id="IPR000160">
    <property type="entry name" value="GGDEF_dom"/>
</dbReference>
<sequence>MLPIQNSDALLSSLMDAAVDAVIIINGKGLILYFSDAACSLFDYRKEQVLGSNVSILMPAYHASRHDDYIEDYKQTGEAKIIGIGREVEGRRQDGSLFPMRLSVGEARSEGQRYFIGICHDLTEQRALEQSVELARSVNEAILDAAADAIISIDGRGRVLAFNQSAERIFGYHKDEVLGKNVSMLMPDIHAERHDQYLRDYQQGGESHIIGVGRDLLAVKKGGKLFPIYINVGEVKGQKSPIYVAVCHDLTELQQLLKNLSHAEARYQNVVEHQRELVCRLDRDLRFTFINIPMRSSFCNGGEGLGMSLLEYVSPDQRKTLRVLLVQLIEQGGGEVAITVNMQPQRTRHCWVDWTFSLVMDQELTEVQGLGLDVTEQQRAKQHAQFLSRFDQLTGLLNRHGCRQEFEQLCSQYEQVALMFFDTNRFRWLDERFGTDVGDLLQMEVAYRIKSMRIPALVAARSGPDDFVLCFPLSENQHALELAHQVIGRLEAPYRLAGEELNISVNLGIALWDRREPVDFSTQVRNAGSAMHQARQRQSRVALYDSGVQKKLRRAMELELGIKRALSQDLFEIYLQPKYRLDTEELDGFEALLRWQDPQLGRVAPDEFIHLAEQAGLGKALDRWVIEKVASLLKSWPGAHKEGRIAVNITSQHLADPGLVEHILDCLTRYQVPRGALELEITEGMAMDASAEVLSNIAKLKKLDIKLALDDFGTGYSSLSYLDDLDLDYLKIDKRFIDALDGKTSHNLVEAIIRMAKALDMTVIAEGVESKKQLQTLRELGCDKVQGYVFSKPLPIREARRLLKGA</sequence>
<feature type="domain" description="PAS" evidence="7">
    <location>
        <begin position="135"/>
        <end position="205"/>
    </location>
</feature>
<keyword evidence="2" id="KW-0547">Nucleotide-binding</keyword>
<dbReference type="CDD" id="cd00130">
    <property type="entry name" value="PAS"/>
    <property type="match status" value="3"/>
</dbReference>
<dbReference type="InterPro" id="IPR001610">
    <property type="entry name" value="PAC"/>
</dbReference>
<dbReference type="GO" id="GO:0005524">
    <property type="term" value="F:ATP binding"/>
    <property type="evidence" value="ECO:0007669"/>
    <property type="project" value="UniProtKB-KW"/>
</dbReference>
<dbReference type="PROSITE" id="PS50883">
    <property type="entry name" value="EAL"/>
    <property type="match status" value="1"/>
</dbReference>
<dbReference type="PANTHER" id="PTHR44757:SF2">
    <property type="entry name" value="BIOFILM ARCHITECTURE MAINTENANCE PROTEIN MBAA"/>
    <property type="match status" value="1"/>
</dbReference>
<dbReference type="InterPro" id="IPR013767">
    <property type="entry name" value="PAS_fold"/>
</dbReference>
<dbReference type="GO" id="GO:0006355">
    <property type="term" value="P:regulation of DNA-templated transcription"/>
    <property type="evidence" value="ECO:0007669"/>
    <property type="project" value="InterPro"/>
</dbReference>
<comment type="caution">
    <text evidence="11">The sequence shown here is derived from an EMBL/GenBank/DDBJ whole genome shotgun (WGS) entry which is preliminary data.</text>
</comment>
<evidence type="ECO:0000313" key="11">
    <source>
        <dbReference type="EMBL" id="MBN7823951.1"/>
    </source>
</evidence>
<comment type="function">
    <text evidence="5">Putative oxygen sensor; modulates the activity of FixJ, a transcriptional activator of nitrogen fixation fixK gene. FixL probably acts as a kinase that phosphorylates FixJ.</text>
</comment>
<gene>
    <name evidence="11" type="ORF">J0A66_01820</name>
</gene>
<evidence type="ECO:0000256" key="1">
    <source>
        <dbReference type="ARBA" id="ARBA00022679"/>
    </source>
</evidence>
<dbReference type="PROSITE" id="PS50887">
    <property type="entry name" value="GGDEF"/>
    <property type="match status" value="1"/>
</dbReference>
<evidence type="ECO:0000256" key="6">
    <source>
        <dbReference type="ARBA" id="ARBA00070616"/>
    </source>
</evidence>
<feature type="domain" description="EAL" evidence="9">
    <location>
        <begin position="555"/>
        <end position="806"/>
    </location>
</feature>
<dbReference type="InterPro" id="IPR000014">
    <property type="entry name" value="PAS"/>
</dbReference>
<dbReference type="Gene3D" id="3.30.450.20">
    <property type="entry name" value="PAS domain"/>
    <property type="match status" value="3"/>
</dbReference>
<evidence type="ECO:0000256" key="3">
    <source>
        <dbReference type="ARBA" id="ARBA00022777"/>
    </source>
</evidence>
<keyword evidence="1" id="KW-0808">Transferase</keyword>
<dbReference type="InterPro" id="IPR052155">
    <property type="entry name" value="Biofilm_reg_signaling"/>
</dbReference>
<dbReference type="AlphaFoldDB" id="A0A939IPZ6"/>
<dbReference type="InterPro" id="IPR000700">
    <property type="entry name" value="PAS-assoc_C"/>
</dbReference>
<feature type="domain" description="GGDEF" evidence="10">
    <location>
        <begin position="414"/>
        <end position="546"/>
    </location>
</feature>
<keyword evidence="3" id="KW-0418">Kinase</keyword>
<dbReference type="Proteomes" id="UP000664654">
    <property type="component" value="Unassembled WGS sequence"/>
</dbReference>
<dbReference type="InterPro" id="IPR043128">
    <property type="entry name" value="Rev_trsase/Diguanyl_cyclase"/>
</dbReference>
<dbReference type="Pfam" id="PF00989">
    <property type="entry name" value="PAS"/>
    <property type="match status" value="2"/>
</dbReference>
<evidence type="ECO:0000256" key="5">
    <source>
        <dbReference type="ARBA" id="ARBA00059827"/>
    </source>
</evidence>
<dbReference type="EMBL" id="JAFKCV010000001">
    <property type="protein sequence ID" value="MBN7823951.1"/>
    <property type="molecule type" value="Genomic_DNA"/>
</dbReference>
<dbReference type="Pfam" id="PF00563">
    <property type="entry name" value="EAL"/>
    <property type="match status" value="1"/>
</dbReference>
<evidence type="ECO:0000259" key="9">
    <source>
        <dbReference type="PROSITE" id="PS50883"/>
    </source>
</evidence>
<dbReference type="InterPro" id="IPR029787">
    <property type="entry name" value="Nucleotide_cyclase"/>
</dbReference>
<dbReference type="InterPro" id="IPR013656">
    <property type="entry name" value="PAS_4"/>
</dbReference>
<dbReference type="InterPro" id="IPR035919">
    <property type="entry name" value="EAL_sf"/>
</dbReference>
<proteinExistence type="predicted"/>
<dbReference type="RefSeq" id="WP_206572054.1">
    <property type="nucleotide sequence ID" value="NZ_JAFKCV010000001.1"/>
</dbReference>
<dbReference type="InterPro" id="IPR035965">
    <property type="entry name" value="PAS-like_dom_sf"/>
</dbReference>
<dbReference type="Pfam" id="PF00990">
    <property type="entry name" value="GGDEF"/>
    <property type="match status" value="1"/>
</dbReference>
<dbReference type="SMART" id="SM00086">
    <property type="entry name" value="PAC"/>
    <property type="match status" value="3"/>
</dbReference>
<name>A0A939IPZ6_9ALTE</name>
<dbReference type="Gene3D" id="3.20.20.450">
    <property type="entry name" value="EAL domain"/>
    <property type="match status" value="1"/>
</dbReference>
<dbReference type="CDD" id="cd01948">
    <property type="entry name" value="EAL"/>
    <property type="match status" value="1"/>
</dbReference>
<evidence type="ECO:0000256" key="4">
    <source>
        <dbReference type="ARBA" id="ARBA00022840"/>
    </source>
</evidence>
<dbReference type="SUPFAM" id="SSF55785">
    <property type="entry name" value="PYP-like sensor domain (PAS domain)"/>
    <property type="match status" value="3"/>
</dbReference>
<evidence type="ECO:0000259" key="10">
    <source>
        <dbReference type="PROSITE" id="PS50887"/>
    </source>
</evidence>
<dbReference type="InterPro" id="IPR001633">
    <property type="entry name" value="EAL_dom"/>
</dbReference>
<dbReference type="NCBIfam" id="TIGR00254">
    <property type="entry name" value="GGDEF"/>
    <property type="match status" value="1"/>
</dbReference>
<dbReference type="PANTHER" id="PTHR44757">
    <property type="entry name" value="DIGUANYLATE CYCLASE DGCP"/>
    <property type="match status" value="1"/>
</dbReference>
<organism evidence="11 12">
    <name type="scientific">Bowmanella dokdonensis</name>
    <dbReference type="NCBI Taxonomy" id="751969"/>
    <lineage>
        <taxon>Bacteria</taxon>
        <taxon>Pseudomonadati</taxon>
        <taxon>Pseudomonadota</taxon>
        <taxon>Gammaproteobacteria</taxon>
        <taxon>Alteromonadales</taxon>
        <taxon>Alteromonadaceae</taxon>
        <taxon>Bowmanella</taxon>
    </lineage>
</organism>
<feature type="domain" description="PAS" evidence="7">
    <location>
        <begin position="7"/>
        <end position="80"/>
    </location>
</feature>
<dbReference type="FunFam" id="3.30.450.20:FF:000060">
    <property type="entry name" value="Sensor protein FixL"/>
    <property type="match status" value="2"/>
</dbReference>
<dbReference type="SUPFAM" id="SSF55073">
    <property type="entry name" value="Nucleotide cyclase"/>
    <property type="match status" value="1"/>
</dbReference>
<evidence type="ECO:0000313" key="12">
    <source>
        <dbReference type="Proteomes" id="UP000664654"/>
    </source>
</evidence>
<dbReference type="Pfam" id="PF08448">
    <property type="entry name" value="PAS_4"/>
    <property type="match status" value="1"/>
</dbReference>